<evidence type="ECO:0000313" key="1">
    <source>
        <dbReference type="EMBL" id="GAF95323.1"/>
    </source>
</evidence>
<comment type="caution">
    <text evidence="1">The sequence shown here is derived from an EMBL/GenBank/DDBJ whole genome shotgun (WGS) entry which is preliminary data.</text>
</comment>
<name>X0TP28_9ZZZZ</name>
<reference evidence="1" key="1">
    <citation type="journal article" date="2014" name="Front. Microbiol.">
        <title>High frequency of phylogenetically diverse reductive dehalogenase-homologous genes in deep subseafloor sedimentary metagenomes.</title>
        <authorList>
            <person name="Kawai M."/>
            <person name="Futagami T."/>
            <person name="Toyoda A."/>
            <person name="Takaki Y."/>
            <person name="Nishi S."/>
            <person name="Hori S."/>
            <person name="Arai W."/>
            <person name="Tsubouchi T."/>
            <person name="Morono Y."/>
            <person name="Uchiyama I."/>
            <person name="Ito T."/>
            <person name="Fujiyama A."/>
            <person name="Inagaki F."/>
            <person name="Takami H."/>
        </authorList>
    </citation>
    <scope>NUCLEOTIDE SEQUENCE</scope>
    <source>
        <strain evidence="1">Expedition CK06-06</strain>
    </source>
</reference>
<feature type="non-terminal residue" evidence="1">
    <location>
        <position position="1"/>
    </location>
</feature>
<protein>
    <submittedName>
        <fullName evidence="1">Uncharacterized protein</fullName>
    </submittedName>
</protein>
<accession>X0TP28</accession>
<sequence>AGRGAYGSRYAEIIPRGAPGYEEGVTSRLSQFGADSLGRRLAASQADNAEDTIASQVKWLAGDYGDEATMGRTGQQQLQDIIRLKADSPDLVAAMEAAAAGGDRQVLEMFVRQVNAEMHHTSGGKVILDNGQGRYLSYDQSTVDITEQAMREYNLPKPKVRTGDDATQALPIVLEKGNDDILEVLGTGRWKDPNAVNLPKGDNGKSFRMLSRVRADSPIEVMGDEGYRSFRQMVTDKVARSIDPEDASMPNNRFLTQSYGPDLNKFGGEAAVEG</sequence>
<gene>
    <name evidence="1" type="ORF">S01H1_32078</name>
</gene>
<organism evidence="1">
    <name type="scientific">marine sediment metagenome</name>
    <dbReference type="NCBI Taxonomy" id="412755"/>
    <lineage>
        <taxon>unclassified sequences</taxon>
        <taxon>metagenomes</taxon>
        <taxon>ecological metagenomes</taxon>
    </lineage>
</organism>
<feature type="non-terminal residue" evidence="1">
    <location>
        <position position="274"/>
    </location>
</feature>
<dbReference type="EMBL" id="BARS01019838">
    <property type="protein sequence ID" value="GAF95323.1"/>
    <property type="molecule type" value="Genomic_DNA"/>
</dbReference>
<proteinExistence type="predicted"/>
<dbReference type="AlphaFoldDB" id="X0TP28"/>